<dbReference type="AlphaFoldDB" id="A0A0K2UW85"/>
<sequence>MRPPTTPFLRILHKLQKLFLSGTFTQHLGVTHQIIEGCHNGEHWRRVVLSQSLTRWGGRSRRSNPFQSTHLHHFFDFTRPTLITNYPNNIQVSLQSSRDE</sequence>
<protein>
    <submittedName>
        <fullName evidence="1">Uncharacterized protein</fullName>
    </submittedName>
</protein>
<dbReference type="EMBL" id="HACA01025157">
    <property type="protein sequence ID" value="CDW42518.1"/>
    <property type="molecule type" value="Transcribed_RNA"/>
</dbReference>
<name>A0A0K2UW85_LEPSM</name>
<proteinExistence type="predicted"/>
<accession>A0A0K2UW85</accession>
<evidence type="ECO:0000313" key="1">
    <source>
        <dbReference type="EMBL" id="CDW42518.1"/>
    </source>
</evidence>
<organism evidence="1">
    <name type="scientific">Lepeophtheirus salmonis</name>
    <name type="common">Salmon louse</name>
    <name type="synonym">Caligus salmonis</name>
    <dbReference type="NCBI Taxonomy" id="72036"/>
    <lineage>
        <taxon>Eukaryota</taxon>
        <taxon>Metazoa</taxon>
        <taxon>Ecdysozoa</taxon>
        <taxon>Arthropoda</taxon>
        <taxon>Crustacea</taxon>
        <taxon>Multicrustacea</taxon>
        <taxon>Hexanauplia</taxon>
        <taxon>Copepoda</taxon>
        <taxon>Siphonostomatoida</taxon>
        <taxon>Caligidae</taxon>
        <taxon>Lepeophtheirus</taxon>
    </lineage>
</organism>
<reference evidence="1" key="1">
    <citation type="submission" date="2014-05" db="EMBL/GenBank/DDBJ databases">
        <authorList>
            <person name="Chronopoulou M."/>
        </authorList>
    </citation>
    <scope>NUCLEOTIDE SEQUENCE</scope>
    <source>
        <tissue evidence="1">Whole organism</tissue>
    </source>
</reference>